<evidence type="ECO:0000313" key="3">
    <source>
        <dbReference type="Proteomes" id="UP000030645"/>
    </source>
</evidence>
<gene>
    <name evidence="2" type="ORF">L484_019217</name>
</gene>
<dbReference type="OrthoDB" id="1431247at2759"/>
<evidence type="ECO:0008006" key="4">
    <source>
        <dbReference type="Google" id="ProtNLM"/>
    </source>
</evidence>
<dbReference type="STRING" id="981085.W9QYS1"/>
<sequence>MSLLQSLLSQRNAFDPLYGFFFYDLSSSGNDNSNALQMNWKETSHSHVFEIDLPGLTKEQVKLEIHEGRIVHVSHYKKKGFS</sequence>
<dbReference type="AlphaFoldDB" id="W9QYS1"/>
<proteinExistence type="predicted"/>
<reference evidence="3" key="1">
    <citation type="submission" date="2013-01" db="EMBL/GenBank/DDBJ databases">
        <title>Draft Genome Sequence of a Mulberry Tree, Morus notabilis C.K. Schneid.</title>
        <authorList>
            <person name="He N."/>
            <person name="Zhao S."/>
        </authorList>
    </citation>
    <scope>NUCLEOTIDE SEQUENCE</scope>
</reference>
<dbReference type="InterPro" id="IPR008978">
    <property type="entry name" value="HSP20-like_chaperone"/>
</dbReference>
<protein>
    <recommendedName>
        <fullName evidence="4">SHSP domain-containing protein</fullName>
    </recommendedName>
</protein>
<evidence type="ECO:0000313" key="2">
    <source>
        <dbReference type="EMBL" id="EXB51225.1"/>
    </source>
</evidence>
<dbReference type="KEGG" id="mnt:21402165"/>
<dbReference type="EMBL" id="KE344035">
    <property type="protein sequence ID" value="EXB51225.1"/>
    <property type="molecule type" value="Genomic_DNA"/>
</dbReference>
<dbReference type="SUPFAM" id="SSF49764">
    <property type="entry name" value="HSP20-like chaperones"/>
    <property type="match status" value="1"/>
</dbReference>
<keyword evidence="3" id="KW-1185">Reference proteome</keyword>
<accession>W9QYS1</accession>
<dbReference type="eggNOG" id="KOG0710">
    <property type="taxonomic scope" value="Eukaryota"/>
</dbReference>
<organism evidence="2 3">
    <name type="scientific">Morus notabilis</name>
    <dbReference type="NCBI Taxonomy" id="981085"/>
    <lineage>
        <taxon>Eukaryota</taxon>
        <taxon>Viridiplantae</taxon>
        <taxon>Streptophyta</taxon>
        <taxon>Embryophyta</taxon>
        <taxon>Tracheophyta</taxon>
        <taxon>Spermatophyta</taxon>
        <taxon>Magnoliopsida</taxon>
        <taxon>eudicotyledons</taxon>
        <taxon>Gunneridae</taxon>
        <taxon>Pentapetalae</taxon>
        <taxon>rosids</taxon>
        <taxon>fabids</taxon>
        <taxon>Rosales</taxon>
        <taxon>Moraceae</taxon>
        <taxon>Moreae</taxon>
        <taxon>Morus</taxon>
    </lineage>
</organism>
<dbReference type="PANTHER" id="PTHR11527">
    <property type="entry name" value="HEAT-SHOCK PROTEIN 20 FAMILY MEMBER"/>
    <property type="match status" value="1"/>
</dbReference>
<evidence type="ECO:0000256" key="1">
    <source>
        <dbReference type="ARBA" id="ARBA00023016"/>
    </source>
</evidence>
<name>W9QYS1_9ROSA</name>
<dbReference type="Proteomes" id="UP000030645">
    <property type="component" value="Unassembled WGS sequence"/>
</dbReference>
<dbReference type="Gene3D" id="2.60.40.790">
    <property type="match status" value="1"/>
</dbReference>
<keyword evidence="1" id="KW-0346">Stress response</keyword>
<dbReference type="InterPro" id="IPR031107">
    <property type="entry name" value="Small_HSP"/>
</dbReference>